<dbReference type="Proteomes" id="UP001219957">
    <property type="component" value="Chromosome"/>
</dbReference>
<feature type="transmembrane region" description="Helical" evidence="1">
    <location>
        <begin position="38"/>
        <end position="59"/>
    </location>
</feature>
<organism evidence="3 4">
    <name type="scientific">Exiguobacterium profundum</name>
    <dbReference type="NCBI Taxonomy" id="307643"/>
    <lineage>
        <taxon>Bacteria</taxon>
        <taxon>Bacillati</taxon>
        <taxon>Bacillota</taxon>
        <taxon>Bacilli</taxon>
        <taxon>Bacillales</taxon>
        <taxon>Bacillales Family XII. Incertae Sedis</taxon>
        <taxon>Exiguobacterium</taxon>
    </lineage>
</organism>
<dbReference type="InterPro" id="IPR011623">
    <property type="entry name" value="7TMR_DISM_rcpt_extracell_dom1"/>
</dbReference>
<dbReference type="Pfam" id="PF07695">
    <property type="entry name" value="7TMR-DISM_7TM"/>
    <property type="match status" value="1"/>
</dbReference>
<evidence type="ECO:0000256" key="1">
    <source>
        <dbReference type="SAM" id="Phobius"/>
    </source>
</evidence>
<evidence type="ECO:0000313" key="4">
    <source>
        <dbReference type="Proteomes" id="UP001219957"/>
    </source>
</evidence>
<accession>A0ABY8B259</accession>
<name>A0ABY8B259_9BACL</name>
<sequence length="101" mass="11602">MSWVVGVIGYVTILAIVYYGVLFFKVKRERSRAGYRIFLLLAGLLLVSGSDYIIALFQGDTEATFWQRTVYFVLILLSLSMALYFRRKEDQSQADKITVMS</sequence>
<keyword evidence="1" id="KW-1133">Transmembrane helix</keyword>
<gene>
    <name evidence="3" type="ORF">OE059_13545</name>
</gene>
<reference evidence="3 4" key="1">
    <citation type="submission" date="2022-10" db="EMBL/GenBank/DDBJ databases">
        <title>Complete genome sequence of Exiguobacterium profundum TSS-3 isolated from an extremely saline-alkaline spring located in Ixtapa, Chiapas-Mexico.</title>
        <authorList>
            <person name="Rincon-Rosales R."/>
            <person name="Rogel M.A."/>
            <person name="Rincon-Molina C.I."/>
            <person name="Guerrero G."/>
            <person name="Manzano-Gomez L.A."/>
            <person name="Lopez-Lopez A."/>
            <person name="Rincon Molina F.A."/>
            <person name="Martinez-Romero E."/>
        </authorList>
    </citation>
    <scope>NUCLEOTIDE SEQUENCE [LARGE SCALE GENOMIC DNA]</scope>
    <source>
        <strain evidence="3 4">TSS-3</strain>
    </source>
</reference>
<feature type="domain" description="7TM-DISM receptor extracellular" evidence="2">
    <location>
        <begin position="11"/>
        <end position="86"/>
    </location>
</feature>
<evidence type="ECO:0000259" key="2">
    <source>
        <dbReference type="Pfam" id="PF07695"/>
    </source>
</evidence>
<protein>
    <recommendedName>
        <fullName evidence="2">7TM-DISM receptor extracellular domain-containing protein</fullName>
    </recommendedName>
</protein>
<keyword evidence="1" id="KW-0812">Transmembrane</keyword>
<dbReference type="RefSeq" id="WP_214733761.1">
    <property type="nucleotide sequence ID" value="NZ_CP109617.1"/>
</dbReference>
<keyword evidence="1" id="KW-0472">Membrane</keyword>
<proteinExistence type="predicted"/>
<feature type="transmembrane region" description="Helical" evidence="1">
    <location>
        <begin position="65"/>
        <end position="85"/>
    </location>
</feature>
<keyword evidence="4" id="KW-1185">Reference proteome</keyword>
<dbReference type="EMBL" id="CP109617">
    <property type="protein sequence ID" value="WED55022.1"/>
    <property type="molecule type" value="Genomic_DNA"/>
</dbReference>
<feature type="transmembrane region" description="Helical" evidence="1">
    <location>
        <begin position="6"/>
        <end position="26"/>
    </location>
</feature>
<evidence type="ECO:0000313" key="3">
    <source>
        <dbReference type="EMBL" id="WED55022.1"/>
    </source>
</evidence>